<keyword evidence="2" id="KW-0808">Transferase</keyword>
<reference evidence="2 3" key="1">
    <citation type="submission" date="2013-10" db="EMBL/GenBank/DDBJ databases">
        <title>Antibiotic resistance diversity of beta-lactamase producers in the General Hospital Vienna.</title>
        <authorList>
            <person name="Barisic I."/>
            <person name="Mitteregger D."/>
            <person name="Hirschl A.M."/>
            <person name="Noehammer C."/>
            <person name="Wiesinger-Mayr H."/>
        </authorList>
    </citation>
    <scope>NUCLEOTIDE SEQUENCE [LARGE SCALE GENOMIC DNA]</scope>
    <source>
        <strain evidence="2 3">ISC11</strain>
    </source>
</reference>
<organism evidence="2 3">
    <name type="scientific">Citrobacter freundii</name>
    <dbReference type="NCBI Taxonomy" id="546"/>
    <lineage>
        <taxon>Bacteria</taxon>
        <taxon>Pseudomonadati</taxon>
        <taxon>Pseudomonadota</taxon>
        <taxon>Gammaproteobacteria</taxon>
        <taxon>Enterobacterales</taxon>
        <taxon>Enterobacteriaceae</taxon>
        <taxon>Citrobacter</taxon>
        <taxon>Citrobacter freundii complex</taxon>
    </lineage>
</organism>
<evidence type="ECO:0000313" key="2">
    <source>
        <dbReference type="EMBL" id="CDL38927.1"/>
    </source>
</evidence>
<evidence type="ECO:0000256" key="1">
    <source>
        <dbReference type="SAM" id="MobiDB-lite"/>
    </source>
</evidence>
<dbReference type="GO" id="GO:0016757">
    <property type="term" value="F:glycosyltransferase activity"/>
    <property type="evidence" value="ECO:0007669"/>
    <property type="project" value="UniProtKB-KW"/>
</dbReference>
<dbReference type="AlphaFoldDB" id="A0A7G2IP86"/>
<protein>
    <submittedName>
        <fullName evidence="2">Glucans biosynthesis glucosyltransferase H</fullName>
        <ecNumber evidence="2">2.4.1.-</ecNumber>
    </submittedName>
</protein>
<sequence length="158" mass="18145">MPLSDIEKAALPKTDIRAVHQALDAEHRTYSREDDSPQGSVKARLEQAWPDSLAKEQLVKDDEGRDQLQAMPKATRTSMFPDPWRTNPVGRFWDRLRGRDVTPRYLSRLNERRTRERAKMAYRRHHPPLYAVDLNAGANGRCNLVYEDDPSLSGVGIH</sequence>
<feature type="region of interest" description="Disordered" evidence="1">
    <location>
        <begin position="27"/>
        <end position="48"/>
    </location>
</feature>
<evidence type="ECO:0000313" key="3">
    <source>
        <dbReference type="Proteomes" id="UP000019194"/>
    </source>
</evidence>
<dbReference type="EC" id="2.4.1.-" evidence="2"/>
<comment type="caution">
    <text evidence="2">The sequence shown here is derived from an EMBL/GenBank/DDBJ whole genome shotgun (WGS) entry which is preliminary data.</text>
</comment>
<dbReference type="EMBL" id="CBWP010000053">
    <property type="protein sequence ID" value="CDL38927.1"/>
    <property type="molecule type" value="Genomic_DNA"/>
</dbReference>
<proteinExistence type="predicted"/>
<dbReference type="Proteomes" id="UP000019194">
    <property type="component" value="Unassembled WGS sequence"/>
</dbReference>
<accession>A0A7G2IP86</accession>
<keyword evidence="2" id="KW-0328">Glycosyltransferase</keyword>
<name>A0A7G2IP86_CITFR</name>